<dbReference type="AlphaFoldDB" id="A0A7W6CFN7"/>
<dbReference type="Proteomes" id="UP000548867">
    <property type="component" value="Unassembled WGS sequence"/>
</dbReference>
<dbReference type="RefSeq" id="WP_183626143.1">
    <property type="nucleotide sequence ID" value="NZ_JACIDX010000009.1"/>
</dbReference>
<evidence type="ECO:0000256" key="1">
    <source>
        <dbReference type="ARBA" id="ARBA00022801"/>
    </source>
</evidence>
<dbReference type="InterPro" id="IPR013094">
    <property type="entry name" value="AB_hydrolase_3"/>
</dbReference>
<dbReference type="Pfam" id="PF07859">
    <property type="entry name" value="Abhydrolase_3"/>
    <property type="match status" value="1"/>
</dbReference>
<proteinExistence type="predicted"/>
<sequence length="356" mass="37455">MGKSIFTGDRRTALRWMSCAMATLLPGGSLRANEAGAIAGLPFVDPELRDAARHIIAMTSGFYPMGAAKLPMLRGAIATARLPERPAVPIRTAMVPVGGGMGEVKVYVLNERAGAAPRPAILHTHGGGFITGSALLEMPGLVELAQELDCIIVSVEYSLAPEATWRVSMEQNYAGLLWLHTQAAGLGVDRARIAVAGESAGGGHAALLAQTARDRGQVPLAFQCLIYPMLDDRTGSTWQPAPGLGRIGWDADANRYGWRAFLGQAAGGAGVPSRAVPARAASLAGLPPAFIGTGSIDLFAREDIAYAQRLTAEGVPTQLLVLPGAFHGFDKVMPKAWVSRQLLAARLAAYRRAFGL</sequence>
<dbReference type="PANTHER" id="PTHR48081">
    <property type="entry name" value="AB HYDROLASE SUPERFAMILY PROTEIN C4A8.06C"/>
    <property type="match status" value="1"/>
</dbReference>
<evidence type="ECO:0000259" key="2">
    <source>
        <dbReference type="Pfam" id="PF07859"/>
    </source>
</evidence>
<protein>
    <submittedName>
        <fullName evidence="3">Acetyl esterase/lipase</fullName>
    </submittedName>
</protein>
<feature type="domain" description="Alpha/beta hydrolase fold-3" evidence="2">
    <location>
        <begin position="121"/>
        <end position="329"/>
    </location>
</feature>
<dbReference type="GO" id="GO:0016787">
    <property type="term" value="F:hydrolase activity"/>
    <property type="evidence" value="ECO:0007669"/>
    <property type="project" value="UniProtKB-KW"/>
</dbReference>
<keyword evidence="4" id="KW-1185">Reference proteome</keyword>
<dbReference type="InterPro" id="IPR050300">
    <property type="entry name" value="GDXG_lipolytic_enzyme"/>
</dbReference>
<accession>A0A7W6CFN7</accession>
<dbReference type="InterPro" id="IPR029058">
    <property type="entry name" value="AB_hydrolase_fold"/>
</dbReference>
<gene>
    <name evidence="3" type="ORF">GGR38_002620</name>
</gene>
<dbReference type="Gene3D" id="3.40.50.1820">
    <property type="entry name" value="alpha/beta hydrolase"/>
    <property type="match status" value="1"/>
</dbReference>
<name>A0A7W6CFN7_9SPHN</name>
<comment type="caution">
    <text evidence="3">The sequence shown here is derived from an EMBL/GenBank/DDBJ whole genome shotgun (WGS) entry which is preliminary data.</text>
</comment>
<dbReference type="SUPFAM" id="SSF53474">
    <property type="entry name" value="alpha/beta-Hydrolases"/>
    <property type="match status" value="1"/>
</dbReference>
<organism evidence="3 4">
    <name type="scientific">Novosphingobium sediminicola</name>
    <dbReference type="NCBI Taxonomy" id="563162"/>
    <lineage>
        <taxon>Bacteria</taxon>
        <taxon>Pseudomonadati</taxon>
        <taxon>Pseudomonadota</taxon>
        <taxon>Alphaproteobacteria</taxon>
        <taxon>Sphingomonadales</taxon>
        <taxon>Sphingomonadaceae</taxon>
        <taxon>Novosphingobium</taxon>
    </lineage>
</organism>
<reference evidence="3 4" key="1">
    <citation type="submission" date="2020-08" db="EMBL/GenBank/DDBJ databases">
        <title>Genomic Encyclopedia of Type Strains, Phase IV (KMG-IV): sequencing the most valuable type-strain genomes for metagenomic binning, comparative biology and taxonomic classification.</title>
        <authorList>
            <person name="Goeker M."/>
        </authorList>
    </citation>
    <scope>NUCLEOTIDE SEQUENCE [LARGE SCALE GENOMIC DNA]</scope>
    <source>
        <strain evidence="3 4">DSM 27057</strain>
    </source>
</reference>
<dbReference type="PANTHER" id="PTHR48081:SF8">
    <property type="entry name" value="ALPHA_BETA HYDROLASE FOLD-3 DOMAIN-CONTAINING PROTEIN-RELATED"/>
    <property type="match status" value="1"/>
</dbReference>
<dbReference type="EMBL" id="JACIDX010000009">
    <property type="protein sequence ID" value="MBB3955664.1"/>
    <property type="molecule type" value="Genomic_DNA"/>
</dbReference>
<keyword evidence="1" id="KW-0378">Hydrolase</keyword>
<evidence type="ECO:0000313" key="3">
    <source>
        <dbReference type="EMBL" id="MBB3955664.1"/>
    </source>
</evidence>
<evidence type="ECO:0000313" key="4">
    <source>
        <dbReference type="Proteomes" id="UP000548867"/>
    </source>
</evidence>